<dbReference type="EMBL" id="FNXT01000650">
    <property type="protein sequence ID" value="SZX65576.1"/>
    <property type="molecule type" value="Genomic_DNA"/>
</dbReference>
<evidence type="ECO:0000256" key="4">
    <source>
        <dbReference type="SAM" id="SignalP"/>
    </source>
</evidence>
<keyword evidence="2" id="KW-0808">Transferase</keyword>
<evidence type="ECO:0000256" key="3">
    <source>
        <dbReference type="SAM" id="MobiDB-lite"/>
    </source>
</evidence>
<evidence type="ECO:0000256" key="1">
    <source>
        <dbReference type="ARBA" id="ARBA00022676"/>
    </source>
</evidence>
<reference evidence="5 6" key="1">
    <citation type="submission" date="2016-10" db="EMBL/GenBank/DDBJ databases">
        <authorList>
            <person name="Cai Z."/>
        </authorList>
    </citation>
    <scope>NUCLEOTIDE SEQUENCE [LARGE SCALE GENOMIC DNA]</scope>
</reference>
<proteinExistence type="predicted"/>
<protein>
    <recommendedName>
        <fullName evidence="7">UDP-glycosyltransferases domain-containing protein</fullName>
    </recommendedName>
</protein>
<name>A0A383VMD4_TETOB</name>
<feature type="compositionally biased region" description="Polar residues" evidence="3">
    <location>
        <begin position="163"/>
        <end position="177"/>
    </location>
</feature>
<sequence length="186" mass="19806">MAHAFVALAPLRFLWAMKQAGLPQGLQLSDIPLGDNCMIVPWVDQNDVLGHPNTRAFVSHAGLHSLYEAAFHGVPLAAVPFHFESVLHNSSYTAAAEALSGAMQEYVLQRHPFRRAADEIELALATAAAAAAVGDATAAEQQQGQDEPMGRRTAAADGAYARDNSSSRRATSVSGDAQQPKGRVEF</sequence>
<dbReference type="GO" id="GO:0008194">
    <property type="term" value="F:UDP-glycosyltransferase activity"/>
    <property type="evidence" value="ECO:0007669"/>
    <property type="project" value="InterPro"/>
</dbReference>
<dbReference type="Pfam" id="PF00201">
    <property type="entry name" value="UDPGT"/>
    <property type="match status" value="1"/>
</dbReference>
<evidence type="ECO:0000313" key="6">
    <source>
        <dbReference type="Proteomes" id="UP000256970"/>
    </source>
</evidence>
<dbReference type="Gene3D" id="3.40.50.2000">
    <property type="entry name" value="Glycogen Phosphorylase B"/>
    <property type="match status" value="1"/>
</dbReference>
<dbReference type="Proteomes" id="UP000256970">
    <property type="component" value="Unassembled WGS sequence"/>
</dbReference>
<feature type="chain" id="PRO_5017029612" description="UDP-glycosyltransferases domain-containing protein" evidence="4">
    <location>
        <begin position="17"/>
        <end position="186"/>
    </location>
</feature>
<accession>A0A383VMD4</accession>
<feature type="signal peptide" evidence="4">
    <location>
        <begin position="1"/>
        <end position="16"/>
    </location>
</feature>
<dbReference type="InterPro" id="IPR002213">
    <property type="entry name" value="UDP_glucos_trans"/>
</dbReference>
<gene>
    <name evidence="5" type="ORF">BQ4739_LOCUS6056</name>
</gene>
<evidence type="ECO:0000256" key="2">
    <source>
        <dbReference type="ARBA" id="ARBA00022679"/>
    </source>
</evidence>
<organism evidence="5 6">
    <name type="scientific">Tetradesmus obliquus</name>
    <name type="common">Green alga</name>
    <name type="synonym">Acutodesmus obliquus</name>
    <dbReference type="NCBI Taxonomy" id="3088"/>
    <lineage>
        <taxon>Eukaryota</taxon>
        <taxon>Viridiplantae</taxon>
        <taxon>Chlorophyta</taxon>
        <taxon>core chlorophytes</taxon>
        <taxon>Chlorophyceae</taxon>
        <taxon>CS clade</taxon>
        <taxon>Sphaeropleales</taxon>
        <taxon>Scenedesmaceae</taxon>
        <taxon>Tetradesmus</taxon>
    </lineage>
</organism>
<dbReference type="SUPFAM" id="SSF53756">
    <property type="entry name" value="UDP-Glycosyltransferase/glycogen phosphorylase"/>
    <property type="match status" value="1"/>
</dbReference>
<dbReference type="PANTHER" id="PTHR48043:SF145">
    <property type="entry name" value="FI06409P-RELATED"/>
    <property type="match status" value="1"/>
</dbReference>
<evidence type="ECO:0008006" key="7">
    <source>
        <dbReference type="Google" id="ProtNLM"/>
    </source>
</evidence>
<dbReference type="STRING" id="3088.A0A383VMD4"/>
<dbReference type="InterPro" id="IPR050271">
    <property type="entry name" value="UDP-glycosyltransferase"/>
</dbReference>
<feature type="region of interest" description="Disordered" evidence="3">
    <location>
        <begin position="136"/>
        <end position="186"/>
    </location>
</feature>
<dbReference type="AlphaFoldDB" id="A0A383VMD4"/>
<keyword evidence="4" id="KW-0732">Signal</keyword>
<keyword evidence="1" id="KW-0328">Glycosyltransferase</keyword>
<keyword evidence="6" id="KW-1185">Reference proteome</keyword>
<evidence type="ECO:0000313" key="5">
    <source>
        <dbReference type="EMBL" id="SZX65576.1"/>
    </source>
</evidence>
<dbReference type="PANTHER" id="PTHR48043">
    <property type="entry name" value="EG:EG0003.4 PROTEIN-RELATED"/>
    <property type="match status" value="1"/>
</dbReference>